<evidence type="ECO:0000256" key="5">
    <source>
        <dbReference type="ARBA" id="ARBA00022516"/>
    </source>
</evidence>
<keyword evidence="7 11" id="KW-0328">Glycosyltransferase</keyword>
<protein>
    <recommendedName>
        <fullName evidence="4 11">Lipid-A-disaccharide synthase</fullName>
        <ecNumber evidence="3 11">2.4.1.182</ecNumber>
    </recommendedName>
</protein>
<dbReference type="GO" id="GO:0016020">
    <property type="term" value="C:membrane"/>
    <property type="evidence" value="ECO:0007669"/>
    <property type="project" value="GOC"/>
</dbReference>
<dbReference type="InterPro" id="IPR003835">
    <property type="entry name" value="Glyco_trans_19"/>
</dbReference>
<comment type="caution">
    <text evidence="12">The sequence shown here is derived from an EMBL/GenBank/DDBJ whole genome shotgun (WGS) entry which is preliminary data.</text>
</comment>
<reference evidence="12 13" key="1">
    <citation type="submission" date="2018-05" db="EMBL/GenBank/DDBJ databases">
        <title>Reference genomes for bee gut microbiota database.</title>
        <authorList>
            <person name="Ellegaard K.M."/>
        </authorList>
    </citation>
    <scope>NUCLEOTIDE SEQUENCE [LARGE SCALE GENOMIC DNA]</scope>
    <source>
        <strain evidence="12 13">ESL0284</strain>
    </source>
</reference>
<evidence type="ECO:0000256" key="6">
    <source>
        <dbReference type="ARBA" id="ARBA00022556"/>
    </source>
</evidence>
<dbReference type="EMBL" id="QGLT01000002">
    <property type="protein sequence ID" value="PXZ00749.1"/>
    <property type="molecule type" value="Genomic_DNA"/>
</dbReference>
<keyword evidence="8 11" id="KW-0808">Transferase</keyword>
<dbReference type="EC" id="2.4.1.182" evidence="3 11"/>
<accession>A0A318MXL4</accession>
<dbReference type="Pfam" id="PF02684">
    <property type="entry name" value="LpxB"/>
    <property type="match status" value="1"/>
</dbReference>
<evidence type="ECO:0000256" key="10">
    <source>
        <dbReference type="ARBA" id="ARBA00048975"/>
    </source>
</evidence>
<evidence type="ECO:0000256" key="9">
    <source>
        <dbReference type="ARBA" id="ARBA00023098"/>
    </source>
</evidence>
<dbReference type="PANTHER" id="PTHR30372">
    <property type="entry name" value="LIPID-A-DISACCHARIDE SYNTHASE"/>
    <property type="match status" value="1"/>
</dbReference>
<keyword evidence="9 11" id="KW-0443">Lipid metabolism</keyword>
<dbReference type="GO" id="GO:0008915">
    <property type="term" value="F:lipid-A-disaccharide synthase activity"/>
    <property type="evidence" value="ECO:0007669"/>
    <property type="project" value="UniProtKB-UniRule"/>
</dbReference>
<sequence length="389" mass="44361">MNKSENPPIIWILAGETSGDELGAKLIKALRHFNPVLQFLGVGGPRMQEQGMKILFPMQDLAVMGLVEVLPKIWTLSKRLNQAVKHIETIHPDIIVTIDSPGFSLRLLKKVQSLSIPRVHYVAPQVWAWHENRVKKFPGLWEKLLCLFPFEENFFLKHGIKAQFVGNPIIETEIHHANADDFRSEHHIDPLQPILLLMPGSRRSELPKLMPVFKKTLILLKQTKPELIAVLPTSPLARHYVERIIEDWPVKPLVIHEKKDKYNAYAAAQIALTKSGTTTLELALAHIPMIVTYRVHPITAMIARHMIQVPFVAMVNLLAQKEVVPELLQENCNPVKLTEKVIEFLDDKNMVQKQKEAFIQILNTLKAPHHQPPSHEAAKEILELMNKNE</sequence>
<dbReference type="OrthoDB" id="9801642at2"/>
<comment type="similarity">
    <text evidence="2 11">Belongs to the LpxB family.</text>
</comment>
<proteinExistence type="inferred from homology"/>
<dbReference type="HAMAP" id="MF_00392">
    <property type="entry name" value="LpxB"/>
    <property type="match status" value="1"/>
</dbReference>
<keyword evidence="13" id="KW-1185">Reference proteome</keyword>
<organism evidence="12 13">
    <name type="scientific">Commensalibacter melissae</name>
    <dbReference type="NCBI Taxonomy" id="2070537"/>
    <lineage>
        <taxon>Bacteria</taxon>
        <taxon>Pseudomonadati</taxon>
        <taxon>Pseudomonadota</taxon>
        <taxon>Alphaproteobacteria</taxon>
        <taxon>Acetobacterales</taxon>
        <taxon>Acetobacteraceae</taxon>
    </lineage>
</organism>
<evidence type="ECO:0000256" key="3">
    <source>
        <dbReference type="ARBA" id="ARBA00012687"/>
    </source>
</evidence>
<dbReference type="Gene3D" id="3.40.50.2000">
    <property type="entry name" value="Glycogen Phosphorylase B"/>
    <property type="match status" value="2"/>
</dbReference>
<evidence type="ECO:0000256" key="4">
    <source>
        <dbReference type="ARBA" id="ARBA00020902"/>
    </source>
</evidence>
<keyword evidence="5 11" id="KW-0444">Lipid biosynthesis</keyword>
<dbReference type="PANTHER" id="PTHR30372:SF4">
    <property type="entry name" value="LIPID-A-DISACCHARIDE SYNTHASE, MITOCHONDRIAL-RELATED"/>
    <property type="match status" value="1"/>
</dbReference>
<gene>
    <name evidence="11" type="primary">lpxB</name>
    <name evidence="12" type="ORF">DK869_04970</name>
</gene>
<dbReference type="NCBIfam" id="TIGR00215">
    <property type="entry name" value="lpxB"/>
    <property type="match status" value="1"/>
</dbReference>
<dbReference type="AlphaFoldDB" id="A0A318MXL4"/>
<dbReference type="RefSeq" id="WP_110438891.1">
    <property type="nucleotide sequence ID" value="NZ_CP046393.1"/>
</dbReference>
<evidence type="ECO:0000313" key="12">
    <source>
        <dbReference type="EMBL" id="PXZ00749.1"/>
    </source>
</evidence>
<dbReference type="GO" id="GO:0009245">
    <property type="term" value="P:lipid A biosynthetic process"/>
    <property type="evidence" value="ECO:0007669"/>
    <property type="project" value="UniProtKB-UniRule"/>
</dbReference>
<dbReference type="Proteomes" id="UP000247565">
    <property type="component" value="Unassembled WGS sequence"/>
</dbReference>
<dbReference type="UniPathway" id="UPA00973"/>
<comment type="catalytic activity">
    <reaction evidence="10 11">
        <text>a lipid X + a UDP-2-N,3-O-bis[(3R)-3-hydroxyacyl]-alpha-D-glucosamine = a lipid A disaccharide + UDP + H(+)</text>
        <dbReference type="Rhea" id="RHEA:67828"/>
        <dbReference type="ChEBI" id="CHEBI:15378"/>
        <dbReference type="ChEBI" id="CHEBI:58223"/>
        <dbReference type="ChEBI" id="CHEBI:137748"/>
        <dbReference type="ChEBI" id="CHEBI:176338"/>
        <dbReference type="ChEBI" id="CHEBI:176343"/>
        <dbReference type="EC" id="2.4.1.182"/>
    </reaction>
</comment>
<keyword evidence="6 11" id="KW-0441">Lipid A biosynthesis</keyword>
<evidence type="ECO:0000313" key="13">
    <source>
        <dbReference type="Proteomes" id="UP000247565"/>
    </source>
</evidence>
<dbReference type="SUPFAM" id="SSF53756">
    <property type="entry name" value="UDP-Glycosyltransferase/glycogen phosphorylase"/>
    <property type="match status" value="1"/>
</dbReference>
<evidence type="ECO:0000256" key="11">
    <source>
        <dbReference type="HAMAP-Rule" id="MF_00392"/>
    </source>
</evidence>
<name>A0A318MXL4_9PROT</name>
<evidence type="ECO:0000256" key="1">
    <source>
        <dbReference type="ARBA" id="ARBA00002056"/>
    </source>
</evidence>
<comment type="pathway">
    <text evidence="11">Bacterial outer membrane biogenesis; LPS lipid A biosynthesis.</text>
</comment>
<evidence type="ECO:0000256" key="7">
    <source>
        <dbReference type="ARBA" id="ARBA00022676"/>
    </source>
</evidence>
<comment type="function">
    <text evidence="1 11">Condensation of UDP-2,3-diacylglucosamine and 2,3-diacylglucosamine-1-phosphate to form lipid A disaccharide, a precursor of lipid A, a phosphorylated glycolipid that anchors the lipopolysaccharide to the outer membrane of the cell.</text>
</comment>
<evidence type="ECO:0000256" key="8">
    <source>
        <dbReference type="ARBA" id="ARBA00022679"/>
    </source>
</evidence>
<evidence type="ECO:0000256" key="2">
    <source>
        <dbReference type="ARBA" id="ARBA00007868"/>
    </source>
</evidence>
<dbReference type="GO" id="GO:0005543">
    <property type="term" value="F:phospholipid binding"/>
    <property type="evidence" value="ECO:0007669"/>
    <property type="project" value="TreeGrafter"/>
</dbReference>